<dbReference type="Gene3D" id="3.90.1200.10">
    <property type="match status" value="1"/>
</dbReference>
<organism evidence="2 3">
    <name type="scientific">Actinoallomurus liliacearum</name>
    <dbReference type="NCBI Taxonomy" id="1080073"/>
    <lineage>
        <taxon>Bacteria</taxon>
        <taxon>Bacillati</taxon>
        <taxon>Actinomycetota</taxon>
        <taxon>Actinomycetes</taxon>
        <taxon>Streptosporangiales</taxon>
        <taxon>Thermomonosporaceae</taxon>
        <taxon>Actinoallomurus</taxon>
    </lineage>
</organism>
<dbReference type="Pfam" id="PF01636">
    <property type="entry name" value="APH"/>
    <property type="match status" value="1"/>
</dbReference>
<evidence type="ECO:0000313" key="3">
    <source>
        <dbReference type="Proteomes" id="UP001500212"/>
    </source>
</evidence>
<dbReference type="Proteomes" id="UP001500212">
    <property type="component" value="Unassembled WGS sequence"/>
</dbReference>
<evidence type="ECO:0000259" key="1">
    <source>
        <dbReference type="Pfam" id="PF01636"/>
    </source>
</evidence>
<sequence length="156" mass="17537">MQAIVTTPLPGRVVKGLSLPPETEDQVHKQAGQLLRRWHDHPEPVPGHTRDSIMASIIEQAEEATACLERTAEHLPDAQRALVEEVSRDLPELTEGLPLVFRHGDYSPRNWLWDAERATHGLIDFEAATHGHAIEDLVWLRGAPGPEDRVPHRLRT</sequence>
<dbReference type="InterPro" id="IPR002575">
    <property type="entry name" value="Aminoglycoside_PTrfase"/>
</dbReference>
<keyword evidence="3" id="KW-1185">Reference proteome</keyword>
<accession>A0ABP8TBD1</accession>
<evidence type="ECO:0000313" key="2">
    <source>
        <dbReference type="EMBL" id="GAA4600883.1"/>
    </source>
</evidence>
<dbReference type="SUPFAM" id="SSF56112">
    <property type="entry name" value="Protein kinase-like (PK-like)"/>
    <property type="match status" value="1"/>
</dbReference>
<dbReference type="EMBL" id="BAABHJ010000001">
    <property type="protein sequence ID" value="GAA4600883.1"/>
    <property type="molecule type" value="Genomic_DNA"/>
</dbReference>
<dbReference type="InterPro" id="IPR011009">
    <property type="entry name" value="Kinase-like_dom_sf"/>
</dbReference>
<protein>
    <recommendedName>
        <fullName evidence="1">Aminoglycoside phosphotransferase domain-containing protein</fullName>
    </recommendedName>
</protein>
<name>A0ABP8TBD1_9ACTN</name>
<proteinExistence type="predicted"/>
<comment type="caution">
    <text evidence="2">The sequence shown here is derived from an EMBL/GenBank/DDBJ whole genome shotgun (WGS) entry which is preliminary data.</text>
</comment>
<feature type="domain" description="Aminoglycoside phosphotransferase" evidence="1">
    <location>
        <begin position="3"/>
        <end position="141"/>
    </location>
</feature>
<gene>
    <name evidence="2" type="ORF">GCM10023195_01500</name>
</gene>
<reference evidence="3" key="1">
    <citation type="journal article" date="2019" name="Int. J. Syst. Evol. Microbiol.">
        <title>The Global Catalogue of Microorganisms (GCM) 10K type strain sequencing project: providing services to taxonomists for standard genome sequencing and annotation.</title>
        <authorList>
            <consortium name="The Broad Institute Genomics Platform"/>
            <consortium name="The Broad Institute Genome Sequencing Center for Infectious Disease"/>
            <person name="Wu L."/>
            <person name="Ma J."/>
        </authorList>
    </citation>
    <scope>NUCLEOTIDE SEQUENCE [LARGE SCALE GENOMIC DNA]</scope>
    <source>
        <strain evidence="3">JCM 17938</strain>
    </source>
</reference>